<dbReference type="PANTHER" id="PTHR48098:SF1">
    <property type="entry name" value="DIACYLGLYCEROL ACYLTRANSFERASE_MYCOLYLTRANSFERASE AG85A"/>
    <property type="match status" value="1"/>
</dbReference>
<dbReference type="PANTHER" id="PTHR48098">
    <property type="entry name" value="ENTEROCHELIN ESTERASE-RELATED"/>
    <property type="match status" value="1"/>
</dbReference>
<dbReference type="SUPFAM" id="SSF53474">
    <property type="entry name" value="alpha/beta-Hydrolases"/>
    <property type="match status" value="1"/>
</dbReference>
<name>A0A069SMU2_PHOVU</name>
<evidence type="ECO:0000313" key="3">
    <source>
        <dbReference type="Proteomes" id="UP000027661"/>
    </source>
</evidence>
<dbReference type="InterPro" id="IPR050583">
    <property type="entry name" value="Mycobacterial_A85_antigen"/>
</dbReference>
<protein>
    <submittedName>
        <fullName evidence="2">Esterase family protein</fullName>
    </submittedName>
</protein>
<dbReference type="Gene3D" id="3.40.50.1820">
    <property type="entry name" value="alpha/beta hydrolase"/>
    <property type="match status" value="1"/>
</dbReference>
<feature type="signal peptide" evidence="1">
    <location>
        <begin position="1"/>
        <end position="21"/>
    </location>
</feature>
<dbReference type="Pfam" id="PF00756">
    <property type="entry name" value="Esterase"/>
    <property type="match status" value="1"/>
</dbReference>
<dbReference type="EMBL" id="JNHM01000012">
    <property type="protein sequence ID" value="KDS55528.1"/>
    <property type="molecule type" value="Genomic_DNA"/>
</dbReference>
<dbReference type="AlphaFoldDB" id="A0A069SMU2"/>
<feature type="chain" id="PRO_5001666786" evidence="1">
    <location>
        <begin position="22"/>
        <end position="272"/>
    </location>
</feature>
<dbReference type="Proteomes" id="UP000027661">
    <property type="component" value="Unassembled WGS sequence"/>
</dbReference>
<sequence length="272" mass="30787">MKKRYWAFLIGSWCLSVGMQAAKVDTLSVHSDAMNKEVQVITICPDKAMAGEKCPVLYLLHGYGGNAGTWLGIKPELPRIADKEGIIFVCPDGKNSWYWDSPLNKEYRYETFVSKELVNYIDKNFTTKAERGGRAVTGLSMGGHGSLWLSIRHKDVFGGGGSMSGGLDIRPFPNNWEMKKQLGEEASNKQRWDEHTVINQLDKIKNGDLAVIIDCGCDDFFLEVNKAVHEKLLKKKINHDFIIRPGGHTGRYWNNAIDYQILFFSKFFNKSK</sequence>
<dbReference type="PATRIC" id="fig|1339352.3.peg.797"/>
<dbReference type="InterPro" id="IPR029058">
    <property type="entry name" value="AB_hydrolase_fold"/>
</dbReference>
<gene>
    <name evidence="2" type="ORF">M099_0823</name>
</gene>
<dbReference type="GO" id="GO:0016747">
    <property type="term" value="F:acyltransferase activity, transferring groups other than amino-acyl groups"/>
    <property type="evidence" value="ECO:0007669"/>
    <property type="project" value="TreeGrafter"/>
</dbReference>
<dbReference type="InterPro" id="IPR000801">
    <property type="entry name" value="Esterase-like"/>
</dbReference>
<dbReference type="RefSeq" id="WP_005847415.1">
    <property type="nucleotide sequence ID" value="NZ_JNHM01000012.1"/>
</dbReference>
<accession>A0A069SMU2</accession>
<dbReference type="GeneID" id="5303449"/>
<evidence type="ECO:0000256" key="1">
    <source>
        <dbReference type="SAM" id="SignalP"/>
    </source>
</evidence>
<evidence type="ECO:0000313" key="2">
    <source>
        <dbReference type="EMBL" id="KDS55528.1"/>
    </source>
</evidence>
<keyword evidence="1" id="KW-0732">Signal</keyword>
<dbReference type="DNASU" id="5303449"/>
<comment type="caution">
    <text evidence="2">The sequence shown here is derived from an EMBL/GenBank/DDBJ whole genome shotgun (WGS) entry which is preliminary data.</text>
</comment>
<reference evidence="2 3" key="1">
    <citation type="submission" date="2014-04" db="EMBL/GenBank/DDBJ databases">
        <authorList>
            <person name="Sears C."/>
            <person name="Carroll K."/>
            <person name="Sack B.R."/>
            <person name="Qadri F."/>
            <person name="Myers L.L."/>
            <person name="Chung G.-T."/>
            <person name="Escheverria P."/>
            <person name="Fraser C.M."/>
            <person name="Sadzewicz L."/>
            <person name="Shefchek K.A."/>
            <person name="Tallon L."/>
            <person name="Das S.P."/>
            <person name="Daugherty S."/>
            <person name="Mongodin E.F."/>
        </authorList>
    </citation>
    <scope>NUCLEOTIDE SEQUENCE [LARGE SCALE GENOMIC DNA]</scope>
    <source>
        <strain evidence="2 3">3975 RP4</strain>
    </source>
</reference>
<organism evidence="2 3">
    <name type="scientific">Phocaeicola vulgatus str. 3975 RP4</name>
    <dbReference type="NCBI Taxonomy" id="1339352"/>
    <lineage>
        <taxon>Bacteria</taxon>
        <taxon>Pseudomonadati</taxon>
        <taxon>Bacteroidota</taxon>
        <taxon>Bacteroidia</taxon>
        <taxon>Bacteroidales</taxon>
        <taxon>Bacteroidaceae</taxon>
        <taxon>Phocaeicola</taxon>
    </lineage>
</organism>
<proteinExistence type="predicted"/>